<evidence type="ECO:0000313" key="2">
    <source>
        <dbReference type="EMBL" id="NKN32385.1"/>
    </source>
</evidence>
<reference evidence="2 3" key="1">
    <citation type="submission" date="2020-04" db="EMBL/GenBank/DDBJ databases">
        <title>Draft Whole-Genome sequence of Marichromatium bheemlicum DSM 18632, type strain.</title>
        <authorList>
            <person name="Kyndt J.A."/>
            <person name="Meyer T.E."/>
        </authorList>
    </citation>
    <scope>NUCLEOTIDE SEQUENCE [LARGE SCALE GENOMIC DNA]</scope>
    <source>
        <strain evidence="2 3">DSM 18632</strain>
    </source>
</reference>
<organism evidence="2 3">
    <name type="scientific">Marichromatium bheemlicum</name>
    <dbReference type="NCBI Taxonomy" id="365339"/>
    <lineage>
        <taxon>Bacteria</taxon>
        <taxon>Pseudomonadati</taxon>
        <taxon>Pseudomonadota</taxon>
        <taxon>Gammaproteobacteria</taxon>
        <taxon>Chromatiales</taxon>
        <taxon>Chromatiaceae</taxon>
        <taxon>Marichromatium</taxon>
    </lineage>
</organism>
<protein>
    <recommendedName>
        <fullName evidence="4">Prepilin-type N-terminal cleavage/methylation domain-containing protein</fullName>
    </recommendedName>
</protein>
<dbReference type="Proteomes" id="UP000740754">
    <property type="component" value="Unassembled WGS sequence"/>
</dbReference>
<name>A0ABX1I841_9GAMM</name>
<evidence type="ECO:0000256" key="1">
    <source>
        <dbReference type="SAM" id="Phobius"/>
    </source>
</evidence>
<keyword evidence="1" id="KW-0472">Membrane</keyword>
<evidence type="ECO:0000313" key="3">
    <source>
        <dbReference type="Proteomes" id="UP000740754"/>
    </source>
</evidence>
<keyword evidence="1" id="KW-0812">Transmembrane</keyword>
<comment type="caution">
    <text evidence="2">The sequence shown here is derived from an EMBL/GenBank/DDBJ whole genome shotgun (WGS) entry which is preliminary data.</text>
</comment>
<keyword evidence="1" id="KW-1133">Transmembrane helix</keyword>
<dbReference type="EMBL" id="JAAXKX010000003">
    <property type="protein sequence ID" value="NKN32385.1"/>
    <property type="molecule type" value="Genomic_DNA"/>
</dbReference>
<feature type="transmembrane region" description="Helical" evidence="1">
    <location>
        <begin position="14"/>
        <end position="34"/>
    </location>
</feature>
<evidence type="ECO:0008006" key="4">
    <source>
        <dbReference type="Google" id="ProtNLM"/>
    </source>
</evidence>
<gene>
    <name evidence="2" type="ORF">HF203_04025</name>
</gene>
<proteinExistence type="predicted"/>
<accession>A0ABX1I841</accession>
<dbReference type="RefSeq" id="WP_168666805.1">
    <property type="nucleotide sequence ID" value="NZ_JAAXKX010000003.1"/>
</dbReference>
<sequence length="278" mass="30010">MIEHPANPTRNRGFSILEMAFFIAIAGLLISASLGRAQLPSYPRDGDTTQALAALQQQVTDAVIEYARRYHRLPCADTDGITAEDEGAADGIEGTQKDGCGAASESRFGYVPFATLGLQTPNSQQADYYRRLRYAVYRSDQADLVRPWHTLSGKAAPAPGPQRARNLLLYTLRIASTQPLDPTNAYLTGDDGALGTIDCASNPVTNVAFLILSTGARDADRQDLSPDIALFDGPHQHLSAEVRCFAAPSTPTTEHYDDTVTAIGFNRLAGELLTVGRR</sequence>
<keyword evidence="3" id="KW-1185">Reference proteome</keyword>